<dbReference type="GO" id="GO:0003700">
    <property type="term" value="F:DNA-binding transcription factor activity"/>
    <property type="evidence" value="ECO:0007669"/>
    <property type="project" value="InterPro"/>
</dbReference>
<keyword evidence="3" id="KW-0804">Transcription</keyword>
<feature type="domain" description="HTH gntR-type" evidence="4">
    <location>
        <begin position="13"/>
        <end position="83"/>
    </location>
</feature>
<dbReference type="PANTHER" id="PTHR43537">
    <property type="entry name" value="TRANSCRIPTIONAL REGULATOR, GNTR FAMILY"/>
    <property type="match status" value="1"/>
</dbReference>
<dbReference type="InterPro" id="IPR011711">
    <property type="entry name" value="GntR_C"/>
</dbReference>
<gene>
    <name evidence="5" type="ORF">J2T57_004357</name>
</gene>
<dbReference type="PROSITE" id="PS50949">
    <property type="entry name" value="HTH_GNTR"/>
    <property type="match status" value="1"/>
</dbReference>
<protein>
    <submittedName>
        <fullName evidence="5">DNA-binding FadR family transcriptional regulator</fullName>
    </submittedName>
</protein>
<evidence type="ECO:0000313" key="5">
    <source>
        <dbReference type="EMBL" id="MCP1677180.1"/>
    </source>
</evidence>
<dbReference type="Proteomes" id="UP001205843">
    <property type="component" value="Unassembled WGS sequence"/>
</dbReference>
<dbReference type="Gene3D" id="1.10.10.10">
    <property type="entry name" value="Winged helix-like DNA-binding domain superfamily/Winged helix DNA-binding domain"/>
    <property type="match status" value="1"/>
</dbReference>
<dbReference type="InterPro" id="IPR036390">
    <property type="entry name" value="WH_DNA-bd_sf"/>
</dbReference>
<keyword evidence="6" id="KW-1185">Reference proteome</keyword>
<dbReference type="EMBL" id="JALJXV010000015">
    <property type="protein sequence ID" value="MCP1677180.1"/>
    <property type="molecule type" value="Genomic_DNA"/>
</dbReference>
<dbReference type="Gene3D" id="1.20.120.530">
    <property type="entry name" value="GntR ligand-binding domain-like"/>
    <property type="match status" value="1"/>
</dbReference>
<organism evidence="5 6">
    <name type="scientific">Natronocella acetinitrilica</name>
    <dbReference type="NCBI Taxonomy" id="414046"/>
    <lineage>
        <taxon>Bacteria</taxon>
        <taxon>Pseudomonadati</taxon>
        <taxon>Pseudomonadota</taxon>
        <taxon>Gammaproteobacteria</taxon>
        <taxon>Chromatiales</taxon>
        <taxon>Ectothiorhodospiraceae</taxon>
        <taxon>Natronocella</taxon>
    </lineage>
</organism>
<dbReference type="InterPro" id="IPR036388">
    <property type="entry name" value="WH-like_DNA-bd_sf"/>
</dbReference>
<dbReference type="PANTHER" id="PTHR43537:SF5">
    <property type="entry name" value="UXU OPERON TRANSCRIPTIONAL REGULATOR"/>
    <property type="match status" value="1"/>
</dbReference>
<dbReference type="CDD" id="cd07377">
    <property type="entry name" value="WHTH_GntR"/>
    <property type="match status" value="1"/>
</dbReference>
<dbReference type="InterPro" id="IPR000524">
    <property type="entry name" value="Tscrpt_reg_HTH_GntR"/>
</dbReference>
<dbReference type="SUPFAM" id="SSF48008">
    <property type="entry name" value="GntR ligand-binding domain-like"/>
    <property type="match status" value="1"/>
</dbReference>
<dbReference type="Pfam" id="PF07729">
    <property type="entry name" value="FCD"/>
    <property type="match status" value="1"/>
</dbReference>
<keyword evidence="2 5" id="KW-0238">DNA-binding</keyword>
<evidence type="ECO:0000256" key="3">
    <source>
        <dbReference type="ARBA" id="ARBA00023163"/>
    </source>
</evidence>
<dbReference type="Pfam" id="PF00392">
    <property type="entry name" value="GntR"/>
    <property type="match status" value="1"/>
</dbReference>
<keyword evidence="1" id="KW-0805">Transcription regulation</keyword>
<accession>A0AAE3KCP5</accession>
<dbReference type="PRINTS" id="PR00035">
    <property type="entry name" value="HTHGNTR"/>
</dbReference>
<dbReference type="AlphaFoldDB" id="A0AAE3KCP5"/>
<evidence type="ECO:0000256" key="1">
    <source>
        <dbReference type="ARBA" id="ARBA00023015"/>
    </source>
</evidence>
<dbReference type="SUPFAM" id="SSF46785">
    <property type="entry name" value="Winged helix' DNA-binding domain"/>
    <property type="match status" value="1"/>
</dbReference>
<dbReference type="InterPro" id="IPR008920">
    <property type="entry name" value="TF_FadR/GntR_C"/>
</dbReference>
<comment type="caution">
    <text evidence="5">The sequence shown here is derived from an EMBL/GenBank/DDBJ whole genome shotgun (WGS) entry which is preliminary data.</text>
</comment>
<evidence type="ECO:0000313" key="6">
    <source>
        <dbReference type="Proteomes" id="UP001205843"/>
    </source>
</evidence>
<sequence>MVDGIRYDNVVTEGVAKQIANSLRAAILEGRLQPNQKLPTEHELADRFSVSRPTIREALKHLAAQNLIQSRRGSTGGTFVKSPSQEEAHEALTSTMTVLVSMGSFDFEQVTEARFELEQVCCRLAIDRRQSDHLDAMQAEVEVQKGEITDEEFCASDVRFHRALVDASGNGVLQYLMFAVIEALQPLANMVVFRFRERAFIVAQHQRIVDALRARDTEGALLALQDQLAYIREQYAKALEWRNQKRGTSAENSRTA</sequence>
<evidence type="ECO:0000259" key="4">
    <source>
        <dbReference type="PROSITE" id="PS50949"/>
    </source>
</evidence>
<dbReference type="SMART" id="SM00895">
    <property type="entry name" value="FCD"/>
    <property type="match status" value="1"/>
</dbReference>
<dbReference type="GO" id="GO:0003677">
    <property type="term" value="F:DNA binding"/>
    <property type="evidence" value="ECO:0007669"/>
    <property type="project" value="UniProtKB-KW"/>
</dbReference>
<dbReference type="SMART" id="SM00345">
    <property type="entry name" value="HTH_GNTR"/>
    <property type="match status" value="1"/>
</dbReference>
<proteinExistence type="predicted"/>
<name>A0AAE3KCP5_9GAMM</name>
<reference evidence="5" key="1">
    <citation type="submission" date="2022-03" db="EMBL/GenBank/DDBJ databases">
        <title>Genomic Encyclopedia of Type Strains, Phase III (KMG-III): the genomes of soil and plant-associated and newly described type strains.</title>
        <authorList>
            <person name="Whitman W."/>
        </authorList>
    </citation>
    <scope>NUCLEOTIDE SEQUENCE</scope>
    <source>
        <strain evidence="5">ANL 6-2</strain>
    </source>
</reference>
<evidence type="ECO:0000256" key="2">
    <source>
        <dbReference type="ARBA" id="ARBA00023125"/>
    </source>
</evidence>